<comment type="subcellular location">
    <subcellularLocation>
        <location evidence="1">Membrane</location>
        <topology evidence="1">Multi-pass membrane protein</topology>
    </subcellularLocation>
    <subcellularLocation>
        <location evidence="8">Plastid</location>
        <location evidence="8">Chloroplast membrane</location>
        <topology evidence="8">Multi-pass membrane protein</topology>
    </subcellularLocation>
</comment>
<keyword evidence="3 8" id="KW-0812">Transmembrane</keyword>
<comment type="caution">
    <text evidence="8">Lacks conserved residue(s) required for the propagation of feature annotation.</text>
</comment>
<keyword evidence="10" id="KW-1185">Reference proteome</keyword>
<dbReference type="GO" id="GO:0031969">
    <property type="term" value="C:chloroplast membrane"/>
    <property type="evidence" value="ECO:0007669"/>
    <property type="project" value="UniProtKB-SubCell"/>
</dbReference>
<keyword evidence="2 8" id="KW-0813">Transport</keyword>
<keyword evidence="8" id="KW-0150">Chloroplast</keyword>
<keyword evidence="8" id="KW-0934">Plastid</keyword>
<evidence type="ECO:0000256" key="7">
    <source>
        <dbReference type="ARBA" id="ARBA00023136"/>
    </source>
</evidence>
<evidence type="ECO:0000256" key="3">
    <source>
        <dbReference type="ARBA" id="ARBA00022692"/>
    </source>
</evidence>
<evidence type="ECO:0000256" key="1">
    <source>
        <dbReference type="ARBA" id="ARBA00004141"/>
    </source>
</evidence>
<protein>
    <recommendedName>
        <fullName evidence="8">ADP,ATP carrier protein</fullName>
    </recommendedName>
</protein>
<comment type="caution">
    <text evidence="9">The sequence shown here is derived from an EMBL/GenBank/DDBJ whole genome shotgun (WGS) entry which is preliminary data.</text>
</comment>
<dbReference type="PANTHER" id="PTHR31187:SF13">
    <property type="entry name" value="ADP,ATP CARRIER PROTEIN 1, CHLOROPLASTIC"/>
    <property type="match status" value="1"/>
</dbReference>
<keyword evidence="7 8" id="KW-0472">Membrane</keyword>
<evidence type="ECO:0000256" key="8">
    <source>
        <dbReference type="RuleBase" id="RU363121"/>
    </source>
</evidence>
<evidence type="ECO:0000256" key="5">
    <source>
        <dbReference type="ARBA" id="ARBA00022840"/>
    </source>
</evidence>
<proteinExistence type="inferred from homology"/>
<dbReference type="PANTHER" id="PTHR31187">
    <property type="match status" value="1"/>
</dbReference>
<evidence type="ECO:0000313" key="9">
    <source>
        <dbReference type="EMBL" id="KMZ59003.1"/>
    </source>
</evidence>
<accession>A0A0K9NQW0</accession>
<comment type="similarity">
    <text evidence="8">Belongs to the ADP/ATP translocase tlc family.</text>
</comment>
<dbReference type="GO" id="GO:0005524">
    <property type="term" value="F:ATP binding"/>
    <property type="evidence" value="ECO:0007669"/>
    <property type="project" value="UniProtKB-KW"/>
</dbReference>
<dbReference type="GO" id="GO:0005471">
    <property type="term" value="F:ATP:ADP antiporter activity"/>
    <property type="evidence" value="ECO:0007669"/>
    <property type="project" value="InterPro"/>
</dbReference>
<evidence type="ECO:0000256" key="4">
    <source>
        <dbReference type="ARBA" id="ARBA00022741"/>
    </source>
</evidence>
<feature type="transmembrane region" description="Helical" evidence="8">
    <location>
        <begin position="12"/>
        <end position="30"/>
    </location>
</feature>
<keyword evidence="4 8" id="KW-0547">Nucleotide-binding</keyword>
<dbReference type="STRING" id="29655.A0A0K9NQW0"/>
<dbReference type="AlphaFoldDB" id="A0A0K9NQW0"/>
<dbReference type="InterPro" id="IPR004667">
    <property type="entry name" value="ADP_ATP_car_bac_type"/>
</dbReference>
<name>A0A0K9NQW0_ZOSMR</name>
<evidence type="ECO:0000256" key="6">
    <source>
        <dbReference type="ARBA" id="ARBA00022989"/>
    </source>
</evidence>
<dbReference type="OrthoDB" id="2190844at2759"/>
<gene>
    <name evidence="9" type="ORF">ZOSMA_70G00170</name>
</gene>
<keyword evidence="5 8" id="KW-0067">ATP-binding</keyword>
<organism evidence="9 10">
    <name type="scientific">Zostera marina</name>
    <name type="common">Eelgrass</name>
    <dbReference type="NCBI Taxonomy" id="29655"/>
    <lineage>
        <taxon>Eukaryota</taxon>
        <taxon>Viridiplantae</taxon>
        <taxon>Streptophyta</taxon>
        <taxon>Embryophyta</taxon>
        <taxon>Tracheophyta</taxon>
        <taxon>Spermatophyta</taxon>
        <taxon>Magnoliopsida</taxon>
        <taxon>Liliopsida</taxon>
        <taxon>Zosteraceae</taxon>
        <taxon>Zostera</taxon>
    </lineage>
</organism>
<keyword evidence="6 8" id="KW-1133">Transmembrane helix</keyword>
<evidence type="ECO:0000313" key="10">
    <source>
        <dbReference type="Proteomes" id="UP000036987"/>
    </source>
</evidence>
<evidence type="ECO:0000256" key="2">
    <source>
        <dbReference type="ARBA" id="ARBA00022448"/>
    </source>
</evidence>
<dbReference type="Pfam" id="PF03219">
    <property type="entry name" value="TLC"/>
    <property type="match status" value="1"/>
</dbReference>
<sequence length="55" mass="6122">MCLSSLQKEAVLRWVNLPMAIGFMLLYTKLSNVLSKEALFDTVLLPFIAFFGAIG</sequence>
<dbReference type="EMBL" id="LFYR01001823">
    <property type="protein sequence ID" value="KMZ59003.1"/>
    <property type="molecule type" value="Genomic_DNA"/>
</dbReference>
<dbReference type="Proteomes" id="UP000036987">
    <property type="component" value="Unassembled WGS sequence"/>
</dbReference>
<reference evidence="10" key="1">
    <citation type="journal article" date="2016" name="Nature">
        <title>The genome of the seagrass Zostera marina reveals angiosperm adaptation to the sea.</title>
        <authorList>
            <person name="Olsen J.L."/>
            <person name="Rouze P."/>
            <person name="Verhelst B."/>
            <person name="Lin Y.-C."/>
            <person name="Bayer T."/>
            <person name="Collen J."/>
            <person name="Dattolo E."/>
            <person name="De Paoli E."/>
            <person name="Dittami S."/>
            <person name="Maumus F."/>
            <person name="Michel G."/>
            <person name="Kersting A."/>
            <person name="Lauritano C."/>
            <person name="Lohaus R."/>
            <person name="Toepel M."/>
            <person name="Tonon T."/>
            <person name="Vanneste K."/>
            <person name="Amirebrahimi M."/>
            <person name="Brakel J."/>
            <person name="Bostroem C."/>
            <person name="Chovatia M."/>
            <person name="Grimwood J."/>
            <person name="Jenkins J.W."/>
            <person name="Jueterbock A."/>
            <person name="Mraz A."/>
            <person name="Stam W.T."/>
            <person name="Tice H."/>
            <person name="Bornberg-Bauer E."/>
            <person name="Green P.J."/>
            <person name="Pearson G.A."/>
            <person name="Procaccini G."/>
            <person name="Duarte C.M."/>
            <person name="Schmutz J."/>
            <person name="Reusch T.B.H."/>
            <person name="Van de Peer Y."/>
        </authorList>
    </citation>
    <scope>NUCLEOTIDE SEQUENCE [LARGE SCALE GENOMIC DNA]</scope>
    <source>
        <strain evidence="10">cv. Finnish</strain>
    </source>
</reference>